<dbReference type="PROSITE" id="PS51857">
    <property type="entry name" value="CSD_2"/>
    <property type="match status" value="1"/>
</dbReference>
<evidence type="ECO:0000256" key="1">
    <source>
        <dbReference type="ARBA" id="ARBA00004141"/>
    </source>
</evidence>
<dbReference type="PANTHER" id="PTHR47447">
    <property type="entry name" value="OS03G0856100 PROTEIN"/>
    <property type="match status" value="1"/>
</dbReference>
<evidence type="ECO:0000256" key="6">
    <source>
        <dbReference type="ARBA" id="ARBA00023136"/>
    </source>
</evidence>
<dbReference type="Gene3D" id="2.40.50.140">
    <property type="entry name" value="Nucleic acid-binding proteins"/>
    <property type="match status" value="1"/>
</dbReference>
<dbReference type="InterPro" id="IPR012340">
    <property type="entry name" value="NA-bd_OB-fold"/>
</dbReference>
<dbReference type="Pfam" id="PF03073">
    <property type="entry name" value="TspO_MBR"/>
    <property type="match status" value="1"/>
</dbReference>
<dbReference type="PROSITE" id="PS51375">
    <property type="entry name" value="PPR"/>
    <property type="match status" value="6"/>
</dbReference>
<comment type="caution">
    <text evidence="11">The sequence shown here is derived from an EMBL/GenBank/DDBJ whole genome shotgun (WGS) entry which is preliminary data.</text>
</comment>
<protein>
    <submittedName>
        <fullName evidence="11">Pentatricopeptide repeat-containing protein, mitochondrial</fullName>
    </submittedName>
</protein>
<name>A0A1Q9CS69_SYMMI</name>
<accession>A0A1Q9CS69</accession>
<evidence type="ECO:0000313" key="12">
    <source>
        <dbReference type="Proteomes" id="UP000186817"/>
    </source>
</evidence>
<proteinExistence type="inferred from homology"/>
<dbReference type="InterPro" id="IPR002059">
    <property type="entry name" value="CSP_DNA-bd"/>
</dbReference>
<comment type="subcellular location">
    <subcellularLocation>
        <location evidence="1">Membrane</location>
        <topology evidence="1">Multi-pass membrane protein</topology>
    </subcellularLocation>
</comment>
<dbReference type="CDD" id="cd15904">
    <property type="entry name" value="TSPO_MBR"/>
    <property type="match status" value="1"/>
</dbReference>
<keyword evidence="4" id="KW-0677">Repeat</keyword>
<feature type="repeat" description="PPR" evidence="7">
    <location>
        <begin position="1483"/>
        <end position="1517"/>
    </location>
</feature>
<organism evidence="11 12">
    <name type="scientific">Symbiodinium microadriaticum</name>
    <name type="common">Dinoflagellate</name>
    <name type="synonym">Zooxanthella microadriatica</name>
    <dbReference type="NCBI Taxonomy" id="2951"/>
    <lineage>
        <taxon>Eukaryota</taxon>
        <taxon>Sar</taxon>
        <taxon>Alveolata</taxon>
        <taxon>Dinophyceae</taxon>
        <taxon>Suessiales</taxon>
        <taxon>Symbiodiniaceae</taxon>
        <taxon>Symbiodinium</taxon>
    </lineage>
</organism>
<feature type="region of interest" description="Disordered" evidence="8">
    <location>
        <begin position="849"/>
        <end position="882"/>
    </location>
</feature>
<gene>
    <name evidence="11" type="ORF">AK812_SmicGene33228</name>
</gene>
<dbReference type="Pfam" id="PF01535">
    <property type="entry name" value="PPR"/>
    <property type="match status" value="3"/>
</dbReference>
<comment type="similarity">
    <text evidence="2">Belongs to the TspO/BZRP family.</text>
</comment>
<dbReference type="SMART" id="SM00357">
    <property type="entry name" value="CSP"/>
    <property type="match status" value="1"/>
</dbReference>
<feature type="repeat" description="PPR" evidence="7">
    <location>
        <begin position="1553"/>
        <end position="1587"/>
    </location>
</feature>
<dbReference type="SUPFAM" id="SSF50249">
    <property type="entry name" value="Nucleic acid-binding proteins"/>
    <property type="match status" value="1"/>
</dbReference>
<feature type="region of interest" description="Disordered" evidence="8">
    <location>
        <begin position="1"/>
        <end position="23"/>
    </location>
</feature>
<dbReference type="InterPro" id="IPR043136">
    <property type="entry name" value="B30.2/SPRY_sf"/>
</dbReference>
<dbReference type="GO" id="GO:0003676">
    <property type="term" value="F:nucleic acid binding"/>
    <property type="evidence" value="ECO:0007669"/>
    <property type="project" value="InterPro"/>
</dbReference>
<feature type="compositionally biased region" description="Polar residues" evidence="8">
    <location>
        <begin position="867"/>
        <end position="882"/>
    </location>
</feature>
<dbReference type="OrthoDB" id="8841220at2759"/>
<evidence type="ECO:0000256" key="2">
    <source>
        <dbReference type="ARBA" id="ARBA00007524"/>
    </source>
</evidence>
<reference evidence="11 12" key="1">
    <citation type="submission" date="2016-02" db="EMBL/GenBank/DDBJ databases">
        <title>Genome analysis of coral dinoflagellate symbionts highlights evolutionary adaptations to a symbiotic lifestyle.</title>
        <authorList>
            <person name="Aranda M."/>
            <person name="Li Y."/>
            <person name="Liew Y.J."/>
            <person name="Baumgarten S."/>
            <person name="Simakov O."/>
            <person name="Wilson M."/>
            <person name="Piel J."/>
            <person name="Ashoor H."/>
            <person name="Bougouffa S."/>
            <person name="Bajic V.B."/>
            <person name="Ryu T."/>
            <person name="Ravasi T."/>
            <person name="Bayer T."/>
            <person name="Micklem G."/>
            <person name="Kim H."/>
            <person name="Bhak J."/>
            <person name="Lajeunesse T.C."/>
            <person name="Voolstra C.R."/>
        </authorList>
    </citation>
    <scope>NUCLEOTIDE SEQUENCE [LARGE SCALE GENOMIC DNA]</scope>
    <source>
        <strain evidence="11 12">CCMP2467</strain>
    </source>
</reference>
<dbReference type="Pfam" id="PF03724">
    <property type="entry name" value="META"/>
    <property type="match status" value="1"/>
</dbReference>
<feature type="repeat" description="PPR" evidence="7">
    <location>
        <begin position="1122"/>
        <end position="1156"/>
    </location>
</feature>
<feature type="region of interest" description="Disordered" evidence="8">
    <location>
        <begin position="1623"/>
        <end position="1648"/>
    </location>
</feature>
<feature type="domain" description="CSD" evidence="10">
    <location>
        <begin position="984"/>
        <end position="1049"/>
    </location>
</feature>
<dbReference type="InterPro" id="IPR011129">
    <property type="entry name" value="CSD"/>
</dbReference>
<evidence type="ECO:0000256" key="9">
    <source>
        <dbReference type="SAM" id="Phobius"/>
    </source>
</evidence>
<dbReference type="InterPro" id="IPR004307">
    <property type="entry name" value="TspO_MBR"/>
</dbReference>
<keyword evidence="3 9" id="KW-0812">Transmembrane</keyword>
<dbReference type="InterPro" id="IPR002885">
    <property type="entry name" value="PPR_rpt"/>
</dbReference>
<dbReference type="Gene3D" id="2.40.128.270">
    <property type="match status" value="1"/>
</dbReference>
<evidence type="ECO:0000313" key="11">
    <source>
        <dbReference type="EMBL" id="OLP85752.1"/>
    </source>
</evidence>
<feature type="repeat" description="PPR" evidence="7">
    <location>
        <begin position="1448"/>
        <end position="1482"/>
    </location>
</feature>
<evidence type="ECO:0000256" key="4">
    <source>
        <dbReference type="ARBA" id="ARBA00022737"/>
    </source>
</evidence>
<evidence type="ECO:0000256" key="8">
    <source>
        <dbReference type="SAM" id="MobiDB-lite"/>
    </source>
</evidence>
<dbReference type="NCBIfam" id="TIGR00756">
    <property type="entry name" value="PPR"/>
    <property type="match status" value="2"/>
</dbReference>
<dbReference type="Gene3D" id="1.25.40.10">
    <property type="entry name" value="Tetratricopeptide repeat domain"/>
    <property type="match status" value="4"/>
</dbReference>
<evidence type="ECO:0000259" key="10">
    <source>
        <dbReference type="PROSITE" id="PS51857"/>
    </source>
</evidence>
<evidence type="ECO:0000256" key="7">
    <source>
        <dbReference type="PROSITE-ProRule" id="PRU00708"/>
    </source>
</evidence>
<dbReference type="InterPro" id="IPR005184">
    <property type="entry name" value="DUF306_Meta_HslJ"/>
</dbReference>
<dbReference type="SUPFAM" id="SSF49899">
    <property type="entry name" value="Concanavalin A-like lectins/glucanases"/>
    <property type="match status" value="1"/>
</dbReference>
<feature type="region of interest" description="Disordered" evidence="8">
    <location>
        <begin position="1058"/>
        <end position="1089"/>
    </location>
</feature>
<dbReference type="Proteomes" id="UP000186817">
    <property type="component" value="Unassembled WGS sequence"/>
</dbReference>
<dbReference type="InterPro" id="IPR038330">
    <property type="entry name" value="TspO/MBR-related_sf"/>
</dbReference>
<feature type="compositionally biased region" description="Basic and acidic residues" evidence="8">
    <location>
        <begin position="1630"/>
        <end position="1639"/>
    </location>
</feature>
<dbReference type="EMBL" id="LSRX01000959">
    <property type="protein sequence ID" value="OLP85752.1"/>
    <property type="molecule type" value="Genomic_DNA"/>
</dbReference>
<feature type="transmembrane region" description="Helical" evidence="9">
    <location>
        <begin position="1409"/>
        <end position="1428"/>
    </location>
</feature>
<feature type="repeat" description="PPR" evidence="7">
    <location>
        <begin position="1518"/>
        <end position="1552"/>
    </location>
</feature>
<dbReference type="Gene3D" id="1.20.1260.100">
    <property type="entry name" value="TspO/MBR protein"/>
    <property type="match status" value="1"/>
</dbReference>
<dbReference type="InterPro" id="IPR011990">
    <property type="entry name" value="TPR-like_helical_dom_sf"/>
</dbReference>
<keyword evidence="12" id="KW-1185">Reference proteome</keyword>
<keyword evidence="6 9" id="KW-0472">Membrane</keyword>
<dbReference type="Pfam" id="PF00313">
    <property type="entry name" value="CSD"/>
    <property type="match status" value="1"/>
</dbReference>
<dbReference type="Pfam" id="PF13041">
    <property type="entry name" value="PPR_2"/>
    <property type="match status" value="1"/>
</dbReference>
<feature type="repeat" description="PPR" evidence="7">
    <location>
        <begin position="608"/>
        <end position="642"/>
    </location>
</feature>
<keyword evidence="5 9" id="KW-1133">Transmembrane helix</keyword>
<feature type="compositionally biased region" description="Basic and acidic residues" evidence="8">
    <location>
        <begin position="1058"/>
        <end position="1078"/>
    </location>
</feature>
<dbReference type="PANTHER" id="PTHR47447:SF23">
    <property type="entry name" value="PENTACOTRIPEPTIDE-REPEAT REGION OF PRORP DOMAIN-CONTAINING PROTEIN"/>
    <property type="match status" value="1"/>
</dbReference>
<sequence length="1648" mass="180557">MVCSRRSYAGSCPCPREPGQSLQPPEEMLAEAKCVCRSFDSCQHGEHRSMDREPTPSGYYYAAPLAAPAAPRVVLSASQPMHSLAGIAPALAAVPPIVRTIRMPATSMTAPVTVTHCATAWRDDGSNAVKNLTDGAFTITGKPSKGSPVNALGTIPLTSGQYFEVTCQDGDGPFIGVGKLENFAQGYKCKGLLFGGPGNLSNGSALMKGEFGGQVSKGSVVGILCEMTSDLVTLTVYQDGRCLGPAFAAKRQEKAQLFPLVQAKSDGDTFRIAFKAPPAVRSREAGSQEGFEGSWAIEKMMVGPELGEYPLFTKMNEKPVVLKVTTGPNGSIRMGAKVVNVLNFSASSSADAGLAPFDALTVNPGISTMMAGPEPMMDAESKLSSGLQGARKWIVSNGKLLINGPTFEISCARYIESFEPVDTEICPGICQSAAHSPQRPLTLQQIAGREISNGNLRQAAWLLNTCQKSQQAADPEVYSQLITAFATRRLMREAVSWMNAAMAMDLELDAAALAAVDLHQSKKDVGPREELDEEGRKRWWRTVSRMREGGLLEGTVGRDALLYLQTACQSRLKVQATMFEDAIRGFRDDPDSAAECLQCASKLRLEQEASTFQSVIMNCCMHGLLDKASALVDTMAESGWQPAPDIYRALCHGQALRHNETGVEFWLSKLEDSEMELAPFRLMSYHRAAKGQAASSEAWLERAHEAALHPDVACYNEVLAAFSRPNKGCATEWALPAKRADGAWRCFQQMRHKAVEPDAGSHRSVLRGFARSGLTRRSVEWMQQMLDANVAVDETCYNSLLCQAAMLSIGITLLWHAMAWYFHQGNGRCANYPSCSRLRHESYPKGRLPLSSDASCKDGRRLPSRPCPQTQRSKSLPQNASGHRTARRPFLVWEAGQVVSVTAVVARVVAVMAVPAAAAQALVLWTPWQAAQDAPVSAGEDKAALGGMNPIQLAQMQQMAQAMAAFASNAKEDFVPENPNVEERYYGVIRDYNESQGFGFIECEDAKWRYGMDVFIHRRQMFGLAKGDEVSFVIVRNSQGQPQARHVIKKEETARILEKRKDREKREAEKLQAKKQASEKVFTPSTMEGKADDSQCGLARAREAALASTWLQRMVVDRLEADEVAFNAVVSSHLDIGDWKKAAQWLKRMVIRNLTPVRTHYNEVIDYCVQEGELDKAYSWLTLMKARKKKMREALASAGGSGDGPMPAGIWILWILGAILDAVPRASTAVQSHELDTDAVGKYALSIAIQLLGITTFFTAIDSAVKASGVELPDWAVFALFFGMSLRSRIFSPLDNSRPDIQKATQGQATGGFNDRTMPSWTPPGFFFPIMWILIVAPLRAASSMMIWQQVGHLCDATILVLMLHLCVGDTWNTVNNVERRLGAAVPGVLCVWASALAASYAYFQVDPFAGQLLLPTCLWLTVAAALVTDTWRVNNTSGAATPPSLPDLVSYHHLVSGAAALGKEKQAADWFGEMRCARLTPDPVMFTDVIHGFARSTAYEAATAWLRRMAKEAVHPTVACYNALISACARQRDLQRAEHWFEQLPIQRLQPDEISYKALIRGCCLLDETQKATRWLQKLQSSRCRPDMPFYMGMINARDARGRSSPPEAQDGNHSAKAAGALNLQPLPHRQDRHDIGKRYTTQKTIS</sequence>
<evidence type="ECO:0000256" key="3">
    <source>
        <dbReference type="ARBA" id="ARBA00022692"/>
    </source>
</evidence>
<dbReference type="InterPro" id="IPR013320">
    <property type="entry name" value="ConA-like_dom_sf"/>
</dbReference>
<feature type="transmembrane region" description="Helical" evidence="9">
    <location>
        <begin position="1382"/>
        <end position="1403"/>
    </location>
</feature>
<dbReference type="Gene3D" id="2.60.120.920">
    <property type="match status" value="1"/>
</dbReference>
<evidence type="ECO:0000256" key="5">
    <source>
        <dbReference type="ARBA" id="ARBA00022989"/>
    </source>
</evidence>
<dbReference type="GO" id="GO:0016020">
    <property type="term" value="C:membrane"/>
    <property type="evidence" value="ECO:0007669"/>
    <property type="project" value="UniProtKB-SubCell"/>
</dbReference>
<dbReference type="InterPro" id="IPR038670">
    <property type="entry name" value="HslJ-like_sf"/>
</dbReference>